<dbReference type="Gene3D" id="3.40.50.150">
    <property type="entry name" value="Vaccinia Virus protein VP39"/>
    <property type="match status" value="1"/>
</dbReference>
<dbReference type="RefSeq" id="WP_107493240.1">
    <property type="nucleotide sequence ID" value="NZ_PZKC01000005.1"/>
</dbReference>
<evidence type="ECO:0000313" key="1">
    <source>
        <dbReference type="EMBL" id="PTD96839.1"/>
    </source>
</evidence>
<reference evidence="1 2" key="2">
    <citation type="submission" date="2018-04" db="EMBL/GenBank/DDBJ databases">
        <title>Thauera lacus sp. nov., isolated from an saline lake in Inner Mongolia, China.</title>
        <authorList>
            <person name="Liang Q.-Y."/>
        </authorList>
    </citation>
    <scope>NUCLEOTIDE SEQUENCE [LARGE SCALE GENOMIC DNA]</scope>
    <source>
        <strain evidence="1 2">D20</strain>
    </source>
</reference>
<sequence length="228" mass="25564">MTHLLTTQLPFTAEYDPWEGTVELKKASAGLRRRIENLRTEEILRRALALAGEPLQVLDLHGHAGRFWNTLAEQPTRHILAAAPTEAELDLAIHYHGSVLRGRITALAAPTPTHLALADGAADCVLCLRALLRIGSAVERHAVLRELHRVSRSSVILALRVDGNLQAWRRQRRHLRRLLRGEASTARGDVLTRSAAAEAFDAAGFDILTHFDILPRWGMERIYVLRRR</sequence>
<comment type="caution">
    <text evidence="1">The sequence shown here is derived from an EMBL/GenBank/DDBJ whole genome shotgun (WGS) entry which is preliminary data.</text>
</comment>
<dbReference type="Proteomes" id="UP000241193">
    <property type="component" value="Unassembled WGS sequence"/>
</dbReference>
<dbReference type="InterPro" id="IPR029063">
    <property type="entry name" value="SAM-dependent_MTases_sf"/>
</dbReference>
<keyword evidence="2" id="KW-1185">Reference proteome</keyword>
<dbReference type="GO" id="GO:0032259">
    <property type="term" value="P:methylation"/>
    <property type="evidence" value="ECO:0007669"/>
    <property type="project" value="UniProtKB-KW"/>
</dbReference>
<protein>
    <submittedName>
        <fullName evidence="1">SAM-dependent methyltransferase</fullName>
    </submittedName>
</protein>
<name>A0A2T4IGD4_9RHOO</name>
<keyword evidence="1" id="KW-0489">Methyltransferase</keyword>
<dbReference type="SUPFAM" id="SSF53335">
    <property type="entry name" value="S-adenosyl-L-methionine-dependent methyltransferases"/>
    <property type="match status" value="1"/>
</dbReference>
<dbReference type="OrthoDB" id="5608223at2"/>
<accession>A0A2T4IGD4</accession>
<proteinExistence type="predicted"/>
<dbReference type="AlphaFoldDB" id="A0A2T4IGD4"/>
<evidence type="ECO:0000313" key="2">
    <source>
        <dbReference type="Proteomes" id="UP000241193"/>
    </source>
</evidence>
<dbReference type="EMBL" id="PZKC01000005">
    <property type="protein sequence ID" value="PTD96839.1"/>
    <property type="molecule type" value="Genomic_DNA"/>
</dbReference>
<dbReference type="GO" id="GO:0008168">
    <property type="term" value="F:methyltransferase activity"/>
    <property type="evidence" value="ECO:0007669"/>
    <property type="project" value="UniProtKB-KW"/>
</dbReference>
<keyword evidence="1" id="KW-0808">Transferase</keyword>
<reference evidence="1 2" key="1">
    <citation type="submission" date="2018-03" db="EMBL/GenBank/DDBJ databases">
        <authorList>
            <person name="Keele B.F."/>
        </authorList>
    </citation>
    <scope>NUCLEOTIDE SEQUENCE [LARGE SCALE GENOMIC DNA]</scope>
    <source>
        <strain evidence="1 2">D20</strain>
    </source>
</reference>
<organism evidence="1 2">
    <name type="scientific">Pseudothauera lacus</name>
    <dbReference type="NCBI Taxonomy" id="2136175"/>
    <lineage>
        <taxon>Bacteria</taxon>
        <taxon>Pseudomonadati</taxon>
        <taxon>Pseudomonadota</taxon>
        <taxon>Betaproteobacteria</taxon>
        <taxon>Rhodocyclales</taxon>
        <taxon>Zoogloeaceae</taxon>
        <taxon>Pseudothauera</taxon>
    </lineage>
</organism>
<gene>
    <name evidence="1" type="ORF">C8261_08510</name>
</gene>